<evidence type="ECO:0000256" key="3">
    <source>
        <dbReference type="ARBA" id="ARBA00023159"/>
    </source>
</evidence>
<dbReference type="PRINTS" id="PR00040">
    <property type="entry name" value="HTHMERR"/>
</dbReference>
<keyword evidence="2 6" id="KW-0238">DNA-binding</keyword>
<dbReference type="EMBL" id="FOXW01000001">
    <property type="protein sequence ID" value="SFP97405.1"/>
    <property type="molecule type" value="Genomic_DNA"/>
</dbReference>
<dbReference type="InterPro" id="IPR036244">
    <property type="entry name" value="TipA-like_antibiotic-bd"/>
</dbReference>
<dbReference type="SUPFAM" id="SSF46955">
    <property type="entry name" value="Putative DNA-binding domain"/>
    <property type="match status" value="1"/>
</dbReference>
<organism evidence="6 7">
    <name type="scientific">Desemzia incerta</name>
    <dbReference type="NCBI Taxonomy" id="82801"/>
    <lineage>
        <taxon>Bacteria</taxon>
        <taxon>Bacillati</taxon>
        <taxon>Bacillota</taxon>
        <taxon>Bacilli</taxon>
        <taxon>Lactobacillales</taxon>
        <taxon>Carnobacteriaceae</taxon>
        <taxon>Desemzia</taxon>
    </lineage>
</organism>
<accession>A0A1I5UQ88</accession>
<evidence type="ECO:0000313" key="7">
    <source>
        <dbReference type="Proteomes" id="UP000199136"/>
    </source>
</evidence>
<dbReference type="InterPro" id="IPR012925">
    <property type="entry name" value="TipAS_dom"/>
</dbReference>
<keyword evidence="7" id="KW-1185">Reference proteome</keyword>
<dbReference type="STRING" id="82801.SAMN04488506_0129"/>
<dbReference type="PROSITE" id="PS50937">
    <property type="entry name" value="HTH_MERR_2"/>
    <property type="match status" value="1"/>
</dbReference>
<evidence type="ECO:0000256" key="4">
    <source>
        <dbReference type="ARBA" id="ARBA00023163"/>
    </source>
</evidence>
<dbReference type="PANTHER" id="PTHR30204">
    <property type="entry name" value="REDOX-CYCLING DRUG-SENSING TRANSCRIPTIONAL ACTIVATOR SOXR"/>
    <property type="match status" value="1"/>
</dbReference>
<protein>
    <submittedName>
        <fullName evidence="6">DNA-binding transcriptional regulator, MerR family</fullName>
    </submittedName>
</protein>
<reference evidence="6 7" key="1">
    <citation type="submission" date="2016-10" db="EMBL/GenBank/DDBJ databases">
        <authorList>
            <person name="de Groot N.N."/>
        </authorList>
    </citation>
    <scope>NUCLEOTIDE SEQUENCE [LARGE SCALE GENOMIC DNA]</scope>
    <source>
        <strain evidence="6 7">DSM 20581</strain>
    </source>
</reference>
<evidence type="ECO:0000259" key="5">
    <source>
        <dbReference type="PROSITE" id="PS50937"/>
    </source>
</evidence>
<keyword evidence="3" id="KW-0010">Activator</keyword>
<dbReference type="RefSeq" id="WP_092479154.1">
    <property type="nucleotide sequence ID" value="NZ_FOXW01000001.1"/>
</dbReference>
<dbReference type="Gene3D" id="1.10.1660.10">
    <property type="match status" value="1"/>
</dbReference>
<dbReference type="InterPro" id="IPR009061">
    <property type="entry name" value="DNA-bd_dom_put_sf"/>
</dbReference>
<dbReference type="InterPro" id="IPR000551">
    <property type="entry name" value="MerR-type_HTH_dom"/>
</dbReference>
<evidence type="ECO:0000256" key="2">
    <source>
        <dbReference type="ARBA" id="ARBA00023125"/>
    </source>
</evidence>
<proteinExistence type="predicted"/>
<dbReference type="GO" id="GO:0003677">
    <property type="term" value="F:DNA binding"/>
    <property type="evidence" value="ECO:0007669"/>
    <property type="project" value="UniProtKB-KW"/>
</dbReference>
<dbReference type="SUPFAM" id="SSF89082">
    <property type="entry name" value="Antibiotic binding domain of TipA-like multidrug resistance regulators"/>
    <property type="match status" value="1"/>
</dbReference>
<evidence type="ECO:0000256" key="1">
    <source>
        <dbReference type="ARBA" id="ARBA00023015"/>
    </source>
</evidence>
<dbReference type="CDD" id="cd01106">
    <property type="entry name" value="HTH_TipAL-Mta"/>
    <property type="match status" value="1"/>
</dbReference>
<dbReference type="Proteomes" id="UP000199136">
    <property type="component" value="Unassembled WGS sequence"/>
</dbReference>
<dbReference type="AlphaFoldDB" id="A0A1I5UQ88"/>
<name>A0A1I5UQ88_9LACT</name>
<dbReference type="SMART" id="SM00422">
    <property type="entry name" value="HTH_MERR"/>
    <property type="match status" value="1"/>
</dbReference>
<dbReference type="OrthoDB" id="9814833at2"/>
<feature type="domain" description="HTH merR-type" evidence="5">
    <location>
        <begin position="1"/>
        <end position="71"/>
    </location>
</feature>
<gene>
    <name evidence="6" type="ORF">SAMN04488506_0129</name>
</gene>
<dbReference type="InterPro" id="IPR047057">
    <property type="entry name" value="MerR_fam"/>
</dbReference>
<sequence length="252" mass="29673">MEYTVNALSRLAGVSKRTLRYYDEIGLLHPKRKSSNGYRIYGEEEVEKLQQILFYRHLEMPLEEILRIMDDPEFDTQKALENHRQQLAAKKAQLDLLLETIDKTLASKRGEMEMTDKEKFEGFKQEAIEKNEKQYGKEIREKYGRDTIEKSNQKLAGLNQEDYQMMQDLAEQILTALKKAMQTNDPTNEESLQLAHLHKEWLSYSWPTYSKEAHRGLAQMYVDDPRFTAYYDEQAGIGAAEFLRKAIFHYTR</sequence>
<evidence type="ECO:0000313" key="6">
    <source>
        <dbReference type="EMBL" id="SFP97405.1"/>
    </source>
</evidence>
<keyword evidence="1" id="KW-0805">Transcription regulation</keyword>
<keyword evidence="4" id="KW-0804">Transcription</keyword>
<dbReference type="GO" id="GO:0003700">
    <property type="term" value="F:DNA-binding transcription factor activity"/>
    <property type="evidence" value="ECO:0007669"/>
    <property type="project" value="InterPro"/>
</dbReference>
<dbReference type="Pfam" id="PF07739">
    <property type="entry name" value="TipAS"/>
    <property type="match status" value="1"/>
</dbReference>
<dbReference type="Gene3D" id="1.10.490.50">
    <property type="entry name" value="Antibiotic binding domain of TipA-like multidrug resistance regulators"/>
    <property type="match status" value="1"/>
</dbReference>
<dbReference type="Pfam" id="PF13411">
    <property type="entry name" value="MerR_1"/>
    <property type="match status" value="1"/>
</dbReference>
<dbReference type="PANTHER" id="PTHR30204:SF90">
    <property type="entry name" value="HTH-TYPE TRANSCRIPTIONAL ACTIVATOR MTA"/>
    <property type="match status" value="1"/>
</dbReference>